<dbReference type="InterPro" id="IPR006311">
    <property type="entry name" value="TAT_signal"/>
</dbReference>
<protein>
    <recommendedName>
        <fullName evidence="2">Ferritin-like domain-containing protein</fullName>
    </recommendedName>
</protein>
<dbReference type="EMBL" id="CADCVJ010000046">
    <property type="protein sequence ID" value="CAA9465932.1"/>
    <property type="molecule type" value="Genomic_DNA"/>
</dbReference>
<accession>A0A6J4R6W0</accession>
<evidence type="ECO:0008006" key="2">
    <source>
        <dbReference type="Google" id="ProtNLM"/>
    </source>
</evidence>
<proteinExistence type="predicted"/>
<dbReference type="SUPFAM" id="SSF47240">
    <property type="entry name" value="Ferritin-like"/>
    <property type="match status" value="1"/>
</dbReference>
<name>A0A6J4R6W0_9ACTN</name>
<dbReference type="AlphaFoldDB" id="A0A6J4R6W0"/>
<evidence type="ECO:0000313" key="1">
    <source>
        <dbReference type="EMBL" id="CAA9465932.1"/>
    </source>
</evidence>
<organism evidence="1">
    <name type="scientific">uncultured Solirubrobacteraceae bacterium</name>
    <dbReference type="NCBI Taxonomy" id="1162706"/>
    <lineage>
        <taxon>Bacteria</taxon>
        <taxon>Bacillati</taxon>
        <taxon>Actinomycetota</taxon>
        <taxon>Thermoleophilia</taxon>
        <taxon>Solirubrobacterales</taxon>
        <taxon>Solirubrobacteraceae</taxon>
        <taxon>environmental samples</taxon>
    </lineage>
</organism>
<reference evidence="1" key="1">
    <citation type="submission" date="2020-02" db="EMBL/GenBank/DDBJ databases">
        <authorList>
            <person name="Meier V. D."/>
        </authorList>
    </citation>
    <scope>NUCLEOTIDE SEQUENCE</scope>
    <source>
        <strain evidence="1">AVDCRST_MAG38</strain>
    </source>
</reference>
<dbReference type="InterPro" id="IPR009078">
    <property type="entry name" value="Ferritin-like_SF"/>
</dbReference>
<gene>
    <name evidence="1" type="ORF">AVDCRST_MAG38-697</name>
</gene>
<dbReference type="PROSITE" id="PS51318">
    <property type="entry name" value="TAT"/>
    <property type="match status" value="1"/>
</dbReference>
<sequence length="227" mass="23765">MTDVVRLQLSDPDAIVRGDGRNEGGLTRFELLRRAALGGGGVVLGGGVLLTGVPSAFAQDITDVDILNLLLLNESLEVAFYSEAVSRGGLSGRALEFAEQVRDNEVVHRDVARQALGNRARAIPAFEFGETTANNEAFLTTALALENNDVGALNGAGPLVRSRALLGVAGQIVSVEGRQAAWVRRIVYGPEYAGATELPAPSAFDAGLTPAQVVQAIRATGFVQGEI</sequence>
<dbReference type="Pfam" id="PF13668">
    <property type="entry name" value="Ferritin_2"/>
    <property type="match status" value="1"/>
</dbReference>